<protein>
    <submittedName>
        <fullName evidence="2">Uncharacterized protein</fullName>
    </submittedName>
</protein>
<evidence type="ECO:0000313" key="3">
    <source>
        <dbReference type="Proteomes" id="UP000464620"/>
    </source>
</evidence>
<feature type="compositionally biased region" description="Polar residues" evidence="1">
    <location>
        <begin position="12"/>
        <end position="26"/>
    </location>
</feature>
<gene>
    <name evidence="2" type="ORF">DS421_19g646690</name>
</gene>
<feature type="region of interest" description="Disordered" evidence="1">
    <location>
        <begin position="1"/>
        <end position="26"/>
    </location>
</feature>
<evidence type="ECO:0000256" key="1">
    <source>
        <dbReference type="SAM" id="MobiDB-lite"/>
    </source>
</evidence>
<organism evidence="2 3">
    <name type="scientific">Arachis hypogaea</name>
    <name type="common">Peanut</name>
    <dbReference type="NCBI Taxonomy" id="3818"/>
    <lineage>
        <taxon>Eukaryota</taxon>
        <taxon>Viridiplantae</taxon>
        <taxon>Streptophyta</taxon>
        <taxon>Embryophyta</taxon>
        <taxon>Tracheophyta</taxon>
        <taxon>Spermatophyta</taxon>
        <taxon>Magnoliopsida</taxon>
        <taxon>eudicotyledons</taxon>
        <taxon>Gunneridae</taxon>
        <taxon>Pentapetalae</taxon>
        <taxon>rosids</taxon>
        <taxon>fabids</taxon>
        <taxon>Fabales</taxon>
        <taxon>Fabaceae</taxon>
        <taxon>Papilionoideae</taxon>
        <taxon>50 kb inversion clade</taxon>
        <taxon>dalbergioids sensu lato</taxon>
        <taxon>Dalbergieae</taxon>
        <taxon>Pterocarpus clade</taxon>
        <taxon>Arachis</taxon>
    </lineage>
</organism>
<dbReference type="EMBL" id="CP031001">
    <property type="protein sequence ID" value="QHN76753.1"/>
    <property type="molecule type" value="Genomic_DNA"/>
</dbReference>
<accession>A0A6B9V5V6</accession>
<dbReference type="Proteomes" id="UP000464620">
    <property type="component" value="Chromosome B09"/>
</dbReference>
<feature type="compositionally biased region" description="Acidic residues" evidence="1">
    <location>
        <begin position="45"/>
        <end position="57"/>
    </location>
</feature>
<name>A0A6B9V5V6_ARAHY</name>
<sequence length="65" mass="7001">MVKKQLELDGSQAHQTSHIVQDDSTSQHPMVTILNDAFGVVGPDLNEDGDGDGDNAENEEHNGEN</sequence>
<feature type="region of interest" description="Disordered" evidence="1">
    <location>
        <begin position="40"/>
        <end position="65"/>
    </location>
</feature>
<evidence type="ECO:0000313" key="2">
    <source>
        <dbReference type="EMBL" id="QHN76753.1"/>
    </source>
</evidence>
<dbReference type="AlphaFoldDB" id="A0A6B9V5V6"/>
<proteinExistence type="predicted"/>
<reference evidence="2 3" key="1">
    <citation type="submission" date="2020-01" db="EMBL/GenBank/DDBJ databases">
        <title>Genome sequence of Arachis hypogaea, cultivar Shitouqi.</title>
        <authorList>
            <person name="Zhuang W."/>
            <person name="Chen H."/>
            <person name="Varshney R."/>
            <person name="Wang D."/>
            <person name="Ming R."/>
        </authorList>
    </citation>
    <scope>NUCLEOTIDE SEQUENCE [LARGE SCALE GENOMIC DNA]</scope>
    <source>
        <tissue evidence="2">Young leaf</tissue>
    </source>
</reference>